<proteinExistence type="predicted"/>
<keyword evidence="2" id="KW-1185">Reference proteome</keyword>
<sequence>MRRIRHYKISDQAGEINVVLRGHYGYYGVAGNLRSLVKVYRAVERYWRGMLRSRSWAGRRLTWDAFNQIKERTPLLKPKLRLPYREMQALAVL</sequence>
<dbReference type="Proteomes" id="UP001597349">
    <property type="component" value="Unassembled WGS sequence"/>
</dbReference>
<name>A0ABW4WDZ1_9HYPH</name>
<comment type="caution">
    <text evidence="1">The sequence shown here is derived from an EMBL/GenBank/DDBJ whole genome shotgun (WGS) entry which is preliminary data.</text>
</comment>
<dbReference type="EMBL" id="JBHUGY010000027">
    <property type="protein sequence ID" value="MFD2054801.1"/>
    <property type="molecule type" value="Genomic_DNA"/>
</dbReference>
<evidence type="ECO:0008006" key="3">
    <source>
        <dbReference type="Google" id="ProtNLM"/>
    </source>
</evidence>
<evidence type="ECO:0000313" key="2">
    <source>
        <dbReference type="Proteomes" id="UP001597349"/>
    </source>
</evidence>
<evidence type="ECO:0000313" key="1">
    <source>
        <dbReference type="EMBL" id="MFD2054801.1"/>
    </source>
</evidence>
<reference evidence="2" key="1">
    <citation type="journal article" date="2019" name="Int. J. Syst. Evol. Microbiol.">
        <title>The Global Catalogue of Microorganisms (GCM) 10K type strain sequencing project: providing services to taxonomists for standard genome sequencing and annotation.</title>
        <authorList>
            <consortium name="The Broad Institute Genomics Platform"/>
            <consortium name="The Broad Institute Genome Sequencing Center for Infectious Disease"/>
            <person name="Wu L."/>
            <person name="Ma J."/>
        </authorList>
    </citation>
    <scope>NUCLEOTIDE SEQUENCE [LARGE SCALE GENOMIC DNA]</scope>
    <source>
        <strain evidence="2">CGMCC 1.16226</strain>
    </source>
</reference>
<organism evidence="1 2">
    <name type="scientific">Mesorhizobium calcicola</name>
    <dbReference type="NCBI Taxonomy" id="1300310"/>
    <lineage>
        <taxon>Bacteria</taxon>
        <taxon>Pseudomonadati</taxon>
        <taxon>Pseudomonadota</taxon>
        <taxon>Alphaproteobacteria</taxon>
        <taxon>Hyphomicrobiales</taxon>
        <taxon>Phyllobacteriaceae</taxon>
        <taxon>Mesorhizobium</taxon>
    </lineage>
</organism>
<dbReference type="RefSeq" id="WP_379020668.1">
    <property type="nucleotide sequence ID" value="NZ_JBHUGY010000027.1"/>
</dbReference>
<accession>A0ABW4WDZ1</accession>
<gene>
    <name evidence="1" type="ORF">ACFSQT_17425</name>
</gene>
<protein>
    <recommendedName>
        <fullName evidence="3">Group II intron maturase-specific domain-containing protein</fullName>
    </recommendedName>
</protein>